<dbReference type="HOGENOM" id="CLU_037408_2_2_0"/>
<keyword evidence="9" id="KW-0479">Metal-binding</keyword>
<comment type="similarity">
    <text evidence="2 9">Belongs to the SLC41A transporter family.</text>
</comment>
<evidence type="ECO:0000313" key="11">
    <source>
        <dbReference type="EMBL" id="ADV62864.1"/>
    </source>
</evidence>
<dbReference type="EMBL" id="CP002353">
    <property type="protein sequence ID" value="ADV62864.1"/>
    <property type="molecule type" value="Genomic_DNA"/>
</dbReference>
<feature type="transmembrane region" description="Helical" evidence="9">
    <location>
        <begin position="431"/>
        <end position="455"/>
    </location>
</feature>
<dbReference type="InParanoid" id="E8R5V7"/>
<comment type="caution">
    <text evidence="9">Lacks conserved residue(s) required for the propagation of feature annotation.</text>
</comment>
<dbReference type="KEGG" id="ipa:Isop_2286"/>
<dbReference type="GO" id="GO:0005886">
    <property type="term" value="C:plasma membrane"/>
    <property type="evidence" value="ECO:0007669"/>
    <property type="project" value="UniProtKB-SubCell"/>
</dbReference>
<name>E8R5V7_ISOPI</name>
<dbReference type="NCBIfam" id="TIGR00400">
    <property type="entry name" value="mgtE"/>
    <property type="match status" value="1"/>
</dbReference>
<dbReference type="GO" id="GO:0046872">
    <property type="term" value="F:metal ion binding"/>
    <property type="evidence" value="ECO:0007669"/>
    <property type="project" value="UniProtKB-KW"/>
</dbReference>
<evidence type="ECO:0000256" key="8">
    <source>
        <dbReference type="PROSITE-ProRule" id="PRU00703"/>
    </source>
</evidence>
<keyword evidence="12" id="KW-1185">Reference proteome</keyword>
<feature type="domain" description="CBS" evidence="10">
    <location>
        <begin position="137"/>
        <end position="199"/>
    </location>
</feature>
<evidence type="ECO:0000256" key="5">
    <source>
        <dbReference type="ARBA" id="ARBA00022842"/>
    </source>
</evidence>
<evidence type="ECO:0000313" key="12">
    <source>
        <dbReference type="Proteomes" id="UP000008631"/>
    </source>
</evidence>
<evidence type="ECO:0000256" key="7">
    <source>
        <dbReference type="ARBA" id="ARBA00023136"/>
    </source>
</evidence>
<accession>E8R5V7</accession>
<gene>
    <name evidence="11" type="ordered locus">Isop_2286</name>
</gene>
<evidence type="ECO:0000256" key="9">
    <source>
        <dbReference type="RuleBase" id="RU362011"/>
    </source>
</evidence>
<keyword evidence="6 9" id="KW-1133">Transmembrane helix</keyword>
<proteinExistence type="inferred from homology"/>
<dbReference type="SUPFAM" id="SSF158791">
    <property type="entry name" value="MgtE N-terminal domain-like"/>
    <property type="match status" value="1"/>
</dbReference>
<dbReference type="CDD" id="cd04606">
    <property type="entry name" value="CBS_pair_Mg_transporter"/>
    <property type="match status" value="1"/>
</dbReference>
<dbReference type="AlphaFoldDB" id="E8R5V7"/>
<keyword evidence="9" id="KW-1003">Cell membrane</keyword>
<dbReference type="InterPro" id="IPR036739">
    <property type="entry name" value="SLC41_membr_dom_sf"/>
</dbReference>
<dbReference type="Pfam" id="PF00571">
    <property type="entry name" value="CBS"/>
    <property type="match status" value="2"/>
</dbReference>
<keyword evidence="4 9" id="KW-0812">Transmembrane</keyword>
<reference evidence="11 12" key="2">
    <citation type="journal article" date="2011" name="Stand. Genomic Sci.">
        <title>Complete genome sequence of Isosphaera pallida type strain (IS1B).</title>
        <authorList>
            <consortium name="US DOE Joint Genome Institute (JGI-PGF)"/>
            <person name="Goker M."/>
            <person name="Cleland D."/>
            <person name="Saunders E."/>
            <person name="Lapidus A."/>
            <person name="Nolan M."/>
            <person name="Lucas S."/>
            <person name="Hammon N."/>
            <person name="Deshpande S."/>
            <person name="Cheng J.F."/>
            <person name="Tapia R."/>
            <person name="Han C."/>
            <person name="Goodwin L."/>
            <person name="Pitluck S."/>
            <person name="Liolios K."/>
            <person name="Pagani I."/>
            <person name="Ivanova N."/>
            <person name="Mavromatis K."/>
            <person name="Pati A."/>
            <person name="Chen A."/>
            <person name="Palaniappan K."/>
            <person name="Land M."/>
            <person name="Hauser L."/>
            <person name="Chang Y.J."/>
            <person name="Jeffries C.D."/>
            <person name="Detter J.C."/>
            <person name="Beck B."/>
            <person name="Woyke T."/>
            <person name="Bristow J."/>
            <person name="Eisen J.A."/>
            <person name="Markowitz V."/>
            <person name="Hugenholtz P."/>
            <person name="Kyrpides N.C."/>
            <person name="Klenk H.P."/>
        </authorList>
    </citation>
    <scope>NUCLEOTIDE SEQUENCE [LARGE SCALE GENOMIC DNA]</scope>
    <source>
        <strain evidence="12">ATCC 43644 / DSM 9630 / IS1B</strain>
    </source>
</reference>
<comment type="subunit">
    <text evidence="9">Homodimer.</text>
</comment>
<dbReference type="Pfam" id="PF03448">
    <property type="entry name" value="MgtE_N"/>
    <property type="match status" value="1"/>
</dbReference>
<feature type="transmembrane region" description="Helical" evidence="9">
    <location>
        <begin position="391"/>
        <end position="419"/>
    </location>
</feature>
<dbReference type="Gene3D" id="1.10.357.20">
    <property type="entry name" value="SLC41 divalent cation transporters, integral membrane domain"/>
    <property type="match status" value="1"/>
</dbReference>
<dbReference type="InterPro" id="IPR006669">
    <property type="entry name" value="MgtE_transporter"/>
</dbReference>
<evidence type="ECO:0000256" key="4">
    <source>
        <dbReference type="ARBA" id="ARBA00022692"/>
    </source>
</evidence>
<evidence type="ECO:0000259" key="10">
    <source>
        <dbReference type="PROSITE" id="PS51371"/>
    </source>
</evidence>
<dbReference type="InterPro" id="IPR006667">
    <property type="entry name" value="SLC41_membr_dom"/>
</dbReference>
<keyword evidence="7 9" id="KW-0472">Membrane</keyword>
<dbReference type="PANTHER" id="PTHR43773">
    <property type="entry name" value="MAGNESIUM TRANSPORTER MGTE"/>
    <property type="match status" value="1"/>
</dbReference>
<feature type="domain" description="CBS" evidence="10">
    <location>
        <begin position="201"/>
        <end position="258"/>
    </location>
</feature>
<dbReference type="SUPFAM" id="SSF54631">
    <property type="entry name" value="CBS-domain pair"/>
    <property type="match status" value="1"/>
</dbReference>
<dbReference type="SUPFAM" id="SSF161093">
    <property type="entry name" value="MgtE membrane domain-like"/>
    <property type="match status" value="1"/>
</dbReference>
<evidence type="ECO:0000256" key="1">
    <source>
        <dbReference type="ARBA" id="ARBA00004141"/>
    </source>
</evidence>
<dbReference type="Gene3D" id="1.25.60.10">
    <property type="entry name" value="MgtE N-terminal domain-like"/>
    <property type="match status" value="1"/>
</dbReference>
<keyword evidence="5 9" id="KW-0460">Magnesium</keyword>
<dbReference type="InterPro" id="IPR006668">
    <property type="entry name" value="Mg_transptr_MgtE_intracell_dom"/>
</dbReference>
<evidence type="ECO:0000256" key="6">
    <source>
        <dbReference type="ARBA" id="ARBA00022989"/>
    </source>
</evidence>
<dbReference type="Gene3D" id="3.10.580.10">
    <property type="entry name" value="CBS-domain"/>
    <property type="match status" value="1"/>
</dbReference>
<sequence>MLRHPLLAPDLEDFLACGEAEAVREFLEEHEPPVIAEMLADLPSERAQDALGMLDPRTAAQVFSYFDAEDQERALLGMPPERAAGLLQHMPHDDRADLVARFDDEVIEPILRRLARAEREDIRRLASYEPGTAGAVMTTDYAALSARQTVREALEQLRREAPDRETIDPSFVVDHKRRLLGVVSLKTLVLSRPSKRIEEVMTDRNLITAQLDEDQEEVARKIAKYDLLALPVLDADHQLVGIVTHDDAVDILQREQTEDLLALTGVQSQADDADEGYWNPPVVTVVRRRVVWLVALFVSGMMTATVTDSFGGALGPELVALLSAFVPMLIGTGGNAGSQTVGTVIRGLALEEIQTSDLLRVIRREGLTGLILGLLMGPMGMLFVVSMGRPLVAGLVVGLAIVGICLWANIVGAIVPLIAKRLNIDPAIVSAPMISTLVDVTGMIIYYGIALLILVRLRLLE</sequence>
<comment type="subcellular location">
    <subcellularLocation>
        <location evidence="9">Cell membrane</location>
        <topology evidence="9">Multi-pass membrane protein</topology>
    </subcellularLocation>
    <subcellularLocation>
        <location evidence="1">Membrane</location>
        <topology evidence="1">Multi-pass membrane protein</topology>
    </subcellularLocation>
</comment>
<dbReference type="SMART" id="SM00924">
    <property type="entry name" value="MgtE_N"/>
    <property type="match status" value="1"/>
</dbReference>
<dbReference type="eggNOG" id="COG2239">
    <property type="taxonomic scope" value="Bacteria"/>
</dbReference>
<protein>
    <recommendedName>
        <fullName evidence="9">Magnesium transporter MgtE</fullName>
    </recommendedName>
</protein>
<dbReference type="InterPro" id="IPR000644">
    <property type="entry name" value="CBS_dom"/>
</dbReference>
<keyword evidence="8" id="KW-0129">CBS domain</keyword>
<evidence type="ECO:0000256" key="3">
    <source>
        <dbReference type="ARBA" id="ARBA00022448"/>
    </source>
</evidence>
<evidence type="ECO:0000256" key="2">
    <source>
        <dbReference type="ARBA" id="ARBA00009749"/>
    </source>
</evidence>
<comment type="function">
    <text evidence="9">Acts as a magnesium transporter.</text>
</comment>
<dbReference type="STRING" id="575540.Isop_2286"/>
<dbReference type="PROSITE" id="PS51371">
    <property type="entry name" value="CBS"/>
    <property type="match status" value="2"/>
</dbReference>
<dbReference type="InterPro" id="IPR038076">
    <property type="entry name" value="MgtE_N_sf"/>
</dbReference>
<keyword evidence="3 9" id="KW-0813">Transport</keyword>
<feature type="transmembrane region" description="Helical" evidence="9">
    <location>
        <begin position="366"/>
        <end position="385"/>
    </location>
</feature>
<dbReference type="PANTHER" id="PTHR43773:SF1">
    <property type="entry name" value="MAGNESIUM TRANSPORTER MGTE"/>
    <property type="match status" value="1"/>
</dbReference>
<organism evidence="11 12">
    <name type="scientific">Isosphaera pallida (strain ATCC 43644 / DSM 9630 / IS1B)</name>
    <dbReference type="NCBI Taxonomy" id="575540"/>
    <lineage>
        <taxon>Bacteria</taxon>
        <taxon>Pseudomonadati</taxon>
        <taxon>Planctomycetota</taxon>
        <taxon>Planctomycetia</taxon>
        <taxon>Isosphaerales</taxon>
        <taxon>Isosphaeraceae</taxon>
        <taxon>Isosphaera</taxon>
    </lineage>
</organism>
<dbReference type="SMART" id="SM00116">
    <property type="entry name" value="CBS"/>
    <property type="match status" value="2"/>
</dbReference>
<dbReference type="Pfam" id="PF01769">
    <property type="entry name" value="MgtE"/>
    <property type="match status" value="1"/>
</dbReference>
<dbReference type="GO" id="GO:0015095">
    <property type="term" value="F:magnesium ion transmembrane transporter activity"/>
    <property type="evidence" value="ECO:0007669"/>
    <property type="project" value="UniProtKB-UniRule"/>
</dbReference>
<dbReference type="RefSeq" id="WP_013565152.1">
    <property type="nucleotide sequence ID" value="NC_014962.1"/>
</dbReference>
<dbReference type="Proteomes" id="UP000008631">
    <property type="component" value="Chromosome"/>
</dbReference>
<reference key="1">
    <citation type="submission" date="2010-11" db="EMBL/GenBank/DDBJ databases">
        <title>The complete sequence of chromosome of Isophaera pallida ATCC 43644.</title>
        <authorList>
            <consortium name="US DOE Joint Genome Institute (JGI-PGF)"/>
            <person name="Lucas S."/>
            <person name="Copeland A."/>
            <person name="Lapidus A."/>
            <person name="Bruce D."/>
            <person name="Goodwin L."/>
            <person name="Pitluck S."/>
            <person name="Kyrpides N."/>
            <person name="Mavromatis K."/>
            <person name="Pagani I."/>
            <person name="Ivanova N."/>
            <person name="Saunders E."/>
            <person name="Brettin T."/>
            <person name="Detter J.C."/>
            <person name="Han C."/>
            <person name="Tapia R."/>
            <person name="Land M."/>
            <person name="Hauser L."/>
            <person name="Markowitz V."/>
            <person name="Cheng J.-F."/>
            <person name="Hugenholtz P."/>
            <person name="Woyke T."/>
            <person name="Wu D."/>
            <person name="Eisen J.A."/>
        </authorList>
    </citation>
    <scope>NUCLEOTIDE SEQUENCE</scope>
    <source>
        <strain>ATCC 43644</strain>
    </source>
</reference>
<dbReference type="InterPro" id="IPR046342">
    <property type="entry name" value="CBS_dom_sf"/>
</dbReference>